<name>A0A383S7P0_9ACTN</name>
<proteinExistence type="predicted"/>
<sequence>MAAWGIIASGEVDRFAIFLAAITAVRPRGRKGTGKFENPGK</sequence>
<accession>A0A383S7P0</accession>
<reference evidence="2" key="1">
    <citation type="submission" date="2018-08" db="EMBL/GenBank/DDBJ databases">
        <authorList>
            <person name="Hornung B."/>
        </authorList>
    </citation>
    <scope>NUCLEOTIDE SEQUENCE [LARGE SCALE GENOMIC DNA]</scope>
</reference>
<protein>
    <submittedName>
        <fullName evidence="1">Uncharacterized protein</fullName>
    </submittedName>
</protein>
<gene>
    <name evidence="1" type="ORF">PROPAUS_1174</name>
</gene>
<dbReference type="EMBL" id="UNQJ01000006">
    <property type="protein sequence ID" value="SYZ33256.1"/>
    <property type="molecule type" value="Genomic_DNA"/>
</dbReference>
<evidence type="ECO:0000313" key="1">
    <source>
        <dbReference type="EMBL" id="SYZ33256.1"/>
    </source>
</evidence>
<keyword evidence="2" id="KW-1185">Reference proteome</keyword>
<dbReference type="Proteomes" id="UP000263928">
    <property type="component" value="Unassembled WGS sequence"/>
</dbReference>
<organism evidence="1 2">
    <name type="scientific">Propionibacterium australiense</name>
    <dbReference type="NCBI Taxonomy" id="119981"/>
    <lineage>
        <taxon>Bacteria</taxon>
        <taxon>Bacillati</taxon>
        <taxon>Actinomycetota</taxon>
        <taxon>Actinomycetes</taxon>
        <taxon>Propionibacteriales</taxon>
        <taxon>Propionibacteriaceae</taxon>
        <taxon>Propionibacterium</taxon>
    </lineage>
</organism>
<evidence type="ECO:0000313" key="2">
    <source>
        <dbReference type="Proteomes" id="UP000263928"/>
    </source>
</evidence>
<dbReference type="AlphaFoldDB" id="A0A383S7P0"/>